<dbReference type="Gene3D" id="3.30.70.640">
    <property type="entry name" value="Molybdopterin cofactor biosynthesis C (MoaC) domain"/>
    <property type="match status" value="1"/>
</dbReference>
<feature type="binding site" evidence="7">
    <location>
        <begin position="75"/>
        <end position="77"/>
    </location>
    <ligand>
        <name>substrate</name>
    </ligand>
</feature>
<dbReference type="InterPro" id="IPR002820">
    <property type="entry name" value="Mopterin_CF_biosynth-C_dom"/>
</dbReference>
<dbReference type="InterPro" id="IPR036522">
    <property type="entry name" value="MoaC_sf"/>
</dbReference>
<evidence type="ECO:0000256" key="7">
    <source>
        <dbReference type="HAMAP-Rule" id="MF_01224"/>
    </source>
</evidence>
<keyword evidence="4 7" id="KW-0501">Molybdenum cofactor biosynthesis</keyword>
<sequence>MSELTHFDPSGQAWMVDVSAKQETHRIAIAAGEIHMLPDTLARITAGEASKGDVLGIARIAAIQGAKRTAELIPLCHPLPLTKVTVHFTPDPSLPGVRCTVQAETVGRTGVEMEALTALQVGLLTIYDMCKAVDRGMVIHNVRLLEKQGGKSGHWVAG</sequence>
<comment type="subunit">
    <text evidence="7">Homohexamer; trimer of dimers.</text>
</comment>
<evidence type="ECO:0000256" key="6">
    <source>
        <dbReference type="ARBA" id="ARBA00055087"/>
    </source>
</evidence>
<name>A0A847SB67_9NEIS</name>
<evidence type="ECO:0000313" key="10">
    <source>
        <dbReference type="Proteomes" id="UP000587991"/>
    </source>
</evidence>
<dbReference type="InterPro" id="IPR050105">
    <property type="entry name" value="MoCo_biosynth_MoaA/MoaC"/>
</dbReference>
<evidence type="ECO:0000256" key="4">
    <source>
        <dbReference type="ARBA" id="ARBA00023150"/>
    </source>
</evidence>
<reference evidence="9 10" key="1">
    <citation type="submission" date="2020-04" db="EMBL/GenBank/DDBJ databases">
        <title>Draft genome of Leeia sp. IMCC25680.</title>
        <authorList>
            <person name="Song J."/>
            <person name="Cho J.-C."/>
        </authorList>
    </citation>
    <scope>NUCLEOTIDE SEQUENCE [LARGE SCALE GENOMIC DNA]</scope>
    <source>
        <strain evidence="9 10">IMCC25680</strain>
    </source>
</reference>
<feature type="binding site" evidence="7">
    <location>
        <begin position="113"/>
        <end position="114"/>
    </location>
    <ligand>
        <name>substrate</name>
    </ligand>
</feature>
<organism evidence="9 10">
    <name type="scientific">Leeia aquatica</name>
    <dbReference type="NCBI Taxonomy" id="2725557"/>
    <lineage>
        <taxon>Bacteria</taxon>
        <taxon>Pseudomonadati</taxon>
        <taxon>Pseudomonadota</taxon>
        <taxon>Betaproteobacteria</taxon>
        <taxon>Neisseriales</taxon>
        <taxon>Leeiaceae</taxon>
        <taxon>Leeia</taxon>
    </lineage>
</organism>
<accession>A0A847SB67</accession>
<evidence type="ECO:0000259" key="8">
    <source>
        <dbReference type="Pfam" id="PF01967"/>
    </source>
</evidence>
<dbReference type="UniPathway" id="UPA00344"/>
<dbReference type="AlphaFoldDB" id="A0A847SB67"/>
<dbReference type="GO" id="GO:0006777">
    <property type="term" value="P:Mo-molybdopterin cofactor biosynthetic process"/>
    <property type="evidence" value="ECO:0007669"/>
    <property type="project" value="UniProtKB-UniRule"/>
</dbReference>
<evidence type="ECO:0000313" key="9">
    <source>
        <dbReference type="EMBL" id="NLR74579.1"/>
    </source>
</evidence>
<dbReference type="NCBIfam" id="NF006870">
    <property type="entry name" value="PRK09364.1"/>
    <property type="match status" value="1"/>
</dbReference>
<evidence type="ECO:0000256" key="3">
    <source>
        <dbReference type="ARBA" id="ARBA00012575"/>
    </source>
</evidence>
<feature type="active site" evidence="7">
    <location>
        <position position="128"/>
    </location>
</feature>
<dbReference type="EMBL" id="JABAIM010000001">
    <property type="protein sequence ID" value="NLR74579.1"/>
    <property type="molecule type" value="Genomic_DNA"/>
</dbReference>
<comment type="pathway">
    <text evidence="2 7">Cofactor biosynthesis; molybdopterin biosynthesis.</text>
</comment>
<evidence type="ECO:0000256" key="2">
    <source>
        <dbReference type="ARBA" id="ARBA00005046"/>
    </source>
</evidence>
<dbReference type="PANTHER" id="PTHR22960">
    <property type="entry name" value="MOLYBDOPTERIN COFACTOR SYNTHESIS PROTEIN A"/>
    <property type="match status" value="1"/>
</dbReference>
<evidence type="ECO:0000256" key="1">
    <source>
        <dbReference type="ARBA" id="ARBA00001637"/>
    </source>
</evidence>
<dbReference type="EC" id="4.6.1.17" evidence="3 7"/>
<dbReference type="Proteomes" id="UP000587991">
    <property type="component" value="Unassembled WGS sequence"/>
</dbReference>
<dbReference type="GO" id="GO:0061799">
    <property type="term" value="F:cyclic pyranopterin monophosphate synthase activity"/>
    <property type="evidence" value="ECO:0007669"/>
    <property type="project" value="UniProtKB-UniRule"/>
</dbReference>
<gene>
    <name evidence="7 9" type="primary">moaC</name>
    <name evidence="9" type="ORF">HF682_05350</name>
</gene>
<dbReference type="RefSeq" id="WP_168876188.1">
    <property type="nucleotide sequence ID" value="NZ_JABAIM010000001.1"/>
</dbReference>
<feature type="domain" description="Molybdopterin cofactor biosynthesis C (MoaC)" evidence="8">
    <location>
        <begin position="15"/>
        <end position="150"/>
    </location>
</feature>
<dbReference type="CDD" id="cd01420">
    <property type="entry name" value="MoaC_PE"/>
    <property type="match status" value="1"/>
</dbReference>
<dbReference type="InterPro" id="IPR047594">
    <property type="entry name" value="MoaC_bact/euk"/>
</dbReference>
<dbReference type="NCBIfam" id="TIGR00581">
    <property type="entry name" value="moaC"/>
    <property type="match status" value="1"/>
</dbReference>
<comment type="function">
    <text evidence="6 7">Catalyzes the conversion of (8S)-3',8-cyclo-7,8-dihydroguanosine 5'-triphosphate to cyclic pyranopterin monophosphate (cPMP).</text>
</comment>
<comment type="caution">
    <text evidence="9">The sequence shown here is derived from an EMBL/GenBank/DDBJ whole genome shotgun (WGS) entry which is preliminary data.</text>
</comment>
<dbReference type="SUPFAM" id="SSF55040">
    <property type="entry name" value="Molybdenum cofactor biosynthesis protein C, MoaC"/>
    <property type="match status" value="1"/>
</dbReference>
<comment type="similarity">
    <text evidence="7">Belongs to the MoaC family.</text>
</comment>
<keyword evidence="10" id="KW-1185">Reference proteome</keyword>
<dbReference type="PANTHER" id="PTHR22960:SF29">
    <property type="entry name" value="CYCLIC PYRANOPTERIN MONOPHOSPHATE SYNTHASE"/>
    <property type="match status" value="1"/>
</dbReference>
<evidence type="ECO:0000256" key="5">
    <source>
        <dbReference type="ARBA" id="ARBA00023239"/>
    </source>
</evidence>
<protein>
    <recommendedName>
        <fullName evidence="3 7">Cyclic pyranopterin monophosphate synthase</fullName>
        <ecNumber evidence="3 7">4.6.1.17</ecNumber>
    </recommendedName>
    <alternativeName>
        <fullName evidence="7">Molybdenum cofactor biosynthesis protein C</fullName>
    </alternativeName>
</protein>
<dbReference type="InterPro" id="IPR023045">
    <property type="entry name" value="MoaC"/>
</dbReference>
<dbReference type="HAMAP" id="MF_01224_B">
    <property type="entry name" value="MoaC_B"/>
    <property type="match status" value="1"/>
</dbReference>
<dbReference type="Pfam" id="PF01967">
    <property type="entry name" value="MoaC"/>
    <property type="match status" value="1"/>
</dbReference>
<comment type="catalytic activity">
    <reaction evidence="1 7">
        <text>(8S)-3',8-cyclo-7,8-dihydroguanosine 5'-triphosphate = cyclic pyranopterin phosphate + diphosphate</text>
        <dbReference type="Rhea" id="RHEA:49580"/>
        <dbReference type="ChEBI" id="CHEBI:33019"/>
        <dbReference type="ChEBI" id="CHEBI:59648"/>
        <dbReference type="ChEBI" id="CHEBI:131766"/>
        <dbReference type="EC" id="4.6.1.17"/>
    </reaction>
</comment>
<proteinExistence type="inferred from homology"/>
<keyword evidence="5 7" id="KW-0456">Lyase</keyword>